<feature type="transmembrane region" description="Helical" evidence="7">
    <location>
        <begin position="78"/>
        <end position="96"/>
    </location>
</feature>
<feature type="transmembrane region" description="Helical" evidence="7">
    <location>
        <begin position="191"/>
        <end position="211"/>
    </location>
</feature>
<evidence type="ECO:0000313" key="8">
    <source>
        <dbReference type="EMBL" id="APZ95406.1"/>
    </source>
</evidence>
<reference evidence="8 9" key="1">
    <citation type="journal article" date="2016" name="Front. Microbiol.">
        <title>Fuerstia marisgermanicae gen. nov., sp. nov., an Unusual Member of the Phylum Planctomycetes from the German Wadden Sea.</title>
        <authorList>
            <person name="Kohn T."/>
            <person name="Heuer A."/>
            <person name="Jogler M."/>
            <person name="Vollmers J."/>
            <person name="Boedeker C."/>
            <person name="Bunk B."/>
            <person name="Rast P."/>
            <person name="Borchert D."/>
            <person name="Glockner I."/>
            <person name="Freese H.M."/>
            <person name="Klenk H.P."/>
            <person name="Overmann J."/>
            <person name="Kaster A.K."/>
            <person name="Rohde M."/>
            <person name="Wiegand S."/>
            <person name="Jogler C."/>
        </authorList>
    </citation>
    <scope>NUCLEOTIDE SEQUENCE [LARGE SCALE GENOMIC DNA]</scope>
    <source>
        <strain evidence="8 9">NH11</strain>
    </source>
</reference>
<feature type="transmembrane region" description="Helical" evidence="7">
    <location>
        <begin position="241"/>
        <end position="259"/>
    </location>
</feature>
<dbReference type="PROSITE" id="PS50283">
    <property type="entry name" value="NA_SOLUT_SYMP_3"/>
    <property type="match status" value="1"/>
</dbReference>
<sequence>MTTALSFLFFTCLVAVVAWWRTHNDDQQTSTGYFLAGRGLSWFVVGGSLLLTNLSTEQLVGLNSGAYENGMIVMAWEVWSSLAIVAMAIIFLPRYLKSGITTIPEYLELRYNSTTRSLTSVIFLASIVLNVLPFVLLSGTEFMIDVFGVPELIGTNTRWVNLLVVSTLLATVGGCYAVLGGLKAVAVSDTVNGVGLVIGGLMIPVLGLAYIGDGSTIDGLSVLAESQPQRLSSLGDHNSNIPWSTLFTGMTLITIYYWCTNQGIVQRTLASKSLAEGQKGVLFASVMKLAGPIYLVLPGIIAWHIASEMDVPPPERPTQAYGYLVNLTLPSWAVGFFAATIFGAILSSFNSFLNSGSTLFSVDLYKGWLRPNATEVETVRVGKISALVIIPVSIGLVLFLAPLAEKEGLFDLMKNIAAVLNIPLLGIVFMGFFSRRAPAAAANAALVAGIAFQSYFGIYSGNHIGGVALHWLHVAALNFVFLIALMYLIRLVAPRSEPYVQKYSEDVDITPWRFAKPVGVGVVVLIAIMYIGFAGEFGTINGEQIKAEFQAVHPPAVDVGTGE</sequence>
<feature type="transmembrane region" description="Helical" evidence="7">
    <location>
        <begin position="159"/>
        <end position="179"/>
    </location>
</feature>
<feature type="transmembrane region" description="Helical" evidence="7">
    <location>
        <begin position="117"/>
        <end position="139"/>
    </location>
</feature>
<dbReference type="OrthoDB" id="9814523at2"/>
<evidence type="ECO:0000313" key="9">
    <source>
        <dbReference type="Proteomes" id="UP000187735"/>
    </source>
</evidence>
<evidence type="ECO:0000256" key="7">
    <source>
        <dbReference type="SAM" id="Phobius"/>
    </source>
</evidence>
<evidence type="ECO:0000256" key="6">
    <source>
        <dbReference type="RuleBase" id="RU362091"/>
    </source>
</evidence>
<dbReference type="NCBIfam" id="NF007790">
    <property type="entry name" value="PRK10484.1"/>
    <property type="match status" value="1"/>
</dbReference>
<keyword evidence="9" id="KW-1185">Reference proteome</keyword>
<dbReference type="InterPro" id="IPR038377">
    <property type="entry name" value="Na/Glc_symporter_sf"/>
</dbReference>
<evidence type="ECO:0000256" key="2">
    <source>
        <dbReference type="ARBA" id="ARBA00006434"/>
    </source>
</evidence>
<proteinExistence type="inferred from homology"/>
<feature type="transmembrane region" description="Helical" evidence="7">
    <location>
        <begin position="416"/>
        <end position="433"/>
    </location>
</feature>
<comment type="subcellular location">
    <subcellularLocation>
        <location evidence="1">Membrane</location>
        <topology evidence="1">Multi-pass membrane protein</topology>
    </subcellularLocation>
</comment>
<dbReference type="PANTHER" id="PTHR11819:SF195">
    <property type="entry name" value="SODIUM_GLUCOSE COTRANSPORTER 4"/>
    <property type="match status" value="1"/>
</dbReference>
<dbReference type="Gene3D" id="1.20.1730.10">
    <property type="entry name" value="Sodium/glucose cotransporter"/>
    <property type="match status" value="1"/>
</dbReference>
<keyword evidence="5 7" id="KW-0472">Membrane</keyword>
<feature type="transmembrane region" description="Helical" evidence="7">
    <location>
        <begin position="323"/>
        <end position="346"/>
    </location>
</feature>
<dbReference type="KEGG" id="fmr:Fuma_05064"/>
<comment type="similarity">
    <text evidence="2 6">Belongs to the sodium:solute symporter (SSF) (TC 2.A.21) family.</text>
</comment>
<dbReference type="STRING" id="1891926.Fuma_05064"/>
<dbReference type="InterPro" id="IPR001734">
    <property type="entry name" value="Na/solute_symporter"/>
</dbReference>
<dbReference type="RefSeq" id="WP_077026570.1">
    <property type="nucleotide sequence ID" value="NZ_CP017641.1"/>
</dbReference>
<dbReference type="GO" id="GO:0005412">
    <property type="term" value="F:D-glucose:sodium symporter activity"/>
    <property type="evidence" value="ECO:0007669"/>
    <property type="project" value="TreeGrafter"/>
</dbReference>
<keyword evidence="4 7" id="KW-1133">Transmembrane helix</keyword>
<dbReference type="EMBL" id="CP017641">
    <property type="protein sequence ID" value="APZ95406.1"/>
    <property type="molecule type" value="Genomic_DNA"/>
</dbReference>
<dbReference type="NCBIfam" id="TIGR00813">
    <property type="entry name" value="sss"/>
    <property type="match status" value="1"/>
</dbReference>
<protein>
    <submittedName>
        <fullName evidence="8">Putative symporter YidK</fullName>
    </submittedName>
</protein>
<evidence type="ECO:0000256" key="5">
    <source>
        <dbReference type="ARBA" id="ARBA00023136"/>
    </source>
</evidence>
<feature type="transmembrane region" description="Helical" evidence="7">
    <location>
        <begin position="384"/>
        <end position="404"/>
    </location>
</feature>
<accession>A0A1P8WMW3</accession>
<gene>
    <name evidence="8" type="primary">yidK</name>
    <name evidence="8" type="ORF">Fuma_05064</name>
</gene>
<feature type="transmembrane region" description="Helical" evidence="7">
    <location>
        <begin position="471"/>
        <end position="493"/>
    </location>
</feature>
<feature type="transmembrane region" description="Helical" evidence="7">
    <location>
        <begin position="280"/>
        <end position="303"/>
    </location>
</feature>
<name>A0A1P8WMW3_9PLAN</name>
<dbReference type="PANTHER" id="PTHR11819">
    <property type="entry name" value="SOLUTE CARRIER FAMILY 5"/>
    <property type="match status" value="1"/>
</dbReference>
<evidence type="ECO:0000256" key="3">
    <source>
        <dbReference type="ARBA" id="ARBA00022692"/>
    </source>
</evidence>
<dbReference type="Pfam" id="PF00474">
    <property type="entry name" value="SSF"/>
    <property type="match status" value="1"/>
</dbReference>
<dbReference type="Proteomes" id="UP000187735">
    <property type="component" value="Chromosome"/>
</dbReference>
<keyword evidence="3 7" id="KW-0812">Transmembrane</keyword>
<evidence type="ECO:0000256" key="4">
    <source>
        <dbReference type="ARBA" id="ARBA00022989"/>
    </source>
</evidence>
<dbReference type="AlphaFoldDB" id="A0A1P8WMW3"/>
<organism evidence="8 9">
    <name type="scientific">Fuerstiella marisgermanici</name>
    <dbReference type="NCBI Taxonomy" id="1891926"/>
    <lineage>
        <taxon>Bacteria</taxon>
        <taxon>Pseudomonadati</taxon>
        <taxon>Planctomycetota</taxon>
        <taxon>Planctomycetia</taxon>
        <taxon>Planctomycetales</taxon>
        <taxon>Planctomycetaceae</taxon>
        <taxon>Fuerstiella</taxon>
    </lineage>
</organism>
<feature type="transmembrane region" description="Helical" evidence="7">
    <location>
        <begin position="514"/>
        <end position="533"/>
    </location>
</feature>
<dbReference type="CDD" id="cd10328">
    <property type="entry name" value="SLC5sbd_YidK"/>
    <property type="match status" value="1"/>
</dbReference>
<feature type="transmembrane region" description="Helical" evidence="7">
    <location>
        <begin position="440"/>
        <end position="459"/>
    </location>
</feature>
<evidence type="ECO:0000256" key="1">
    <source>
        <dbReference type="ARBA" id="ARBA00004141"/>
    </source>
</evidence>
<dbReference type="GO" id="GO:0005886">
    <property type="term" value="C:plasma membrane"/>
    <property type="evidence" value="ECO:0007669"/>
    <property type="project" value="TreeGrafter"/>
</dbReference>